<feature type="transmembrane region" description="Helical" evidence="1">
    <location>
        <begin position="130"/>
        <end position="156"/>
    </location>
</feature>
<dbReference type="KEGG" id="tli:Tlie_0347"/>
<feature type="transmembrane region" description="Helical" evidence="1">
    <location>
        <begin position="106"/>
        <end position="124"/>
    </location>
</feature>
<dbReference type="HOGENOM" id="CLU_104115_0_0_0"/>
<feature type="transmembrane region" description="Helical" evidence="1">
    <location>
        <begin position="21"/>
        <end position="41"/>
    </location>
</feature>
<dbReference type="PIRSF" id="PIRSF031501">
    <property type="entry name" value="QueT"/>
    <property type="match status" value="1"/>
</dbReference>
<evidence type="ECO:0000313" key="2">
    <source>
        <dbReference type="EMBL" id="AER66084.1"/>
    </source>
</evidence>
<accession>G7V750</accession>
<keyword evidence="3" id="KW-1185">Reference proteome</keyword>
<dbReference type="InterPro" id="IPR010387">
    <property type="entry name" value="QueT"/>
</dbReference>
<protein>
    <recommendedName>
        <fullName evidence="4">QueT transporter family protein</fullName>
    </recommendedName>
</protein>
<sequence>MFNDVKEAWRKTATPGGIAKAALIGAAYAMLTIFFAPISYGPVQVRVSEALTLLPWIWVEAIPGLFVGCIIANFAGGFGIIDVVFGSLATLLAAILTRKMPSKVTAAVPPVVVNAVIVGAYLSFLTDFSWQAAMLYVGIGEVVACFCLGVPLLILLEKKFPRA</sequence>
<proteinExistence type="predicted"/>
<evidence type="ECO:0000256" key="1">
    <source>
        <dbReference type="SAM" id="Phobius"/>
    </source>
</evidence>
<name>G7V750_THELD</name>
<reference evidence="3" key="1">
    <citation type="submission" date="2011-10" db="EMBL/GenBank/DDBJ databases">
        <title>The complete genome of chromosome of Thermovirga lienii DSM 17291.</title>
        <authorList>
            <consortium name="US DOE Joint Genome Institute (JGI-PGF)"/>
            <person name="Lucas S."/>
            <person name="Copeland A."/>
            <person name="Lapidus A."/>
            <person name="Glavina del Rio T."/>
            <person name="Dalin E."/>
            <person name="Tice H."/>
            <person name="Bruce D."/>
            <person name="Goodwin L."/>
            <person name="Pitluck S."/>
            <person name="Peters L."/>
            <person name="Mikhailova N."/>
            <person name="Saunders E."/>
            <person name="Kyrpides N."/>
            <person name="Mavromatis K."/>
            <person name="Ivanova N."/>
            <person name="Last F.I."/>
            <person name="Brettin T."/>
            <person name="Detter J.C."/>
            <person name="Han C."/>
            <person name="Larimer F."/>
            <person name="Land M."/>
            <person name="Hauser L."/>
            <person name="Markowitz V."/>
            <person name="Cheng J.-F."/>
            <person name="Hugenholtz P."/>
            <person name="Woyke T."/>
            <person name="Wu D."/>
            <person name="Spring S."/>
            <person name="Schroeder M."/>
            <person name="Brambilla E.-M."/>
            <person name="Klenk H.-P."/>
            <person name="Eisen J.A."/>
        </authorList>
    </citation>
    <scope>NUCLEOTIDE SEQUENCE [LARGE SCALE GENOMIC DNA]</scope>
    <source>
        <strain evidence="3">ATCC BAA-1197 / DSM 17291 / Cas60314</strain>
    </source>
</reference>
<reference evidence="2 3" key="2">
    <citation type="journal article" date="2012" name="Stand. Genomic Sci.">
        <title>Genome sequence of the moderately thermophilic, amino-acid-degrading and sulfur-reducing bacterium Thermovirga lienii type strain (Cas60314(T)).</title>
        <authorList>
            <person name="Goker M."/>
            <person name="Saunders E."/>
            <person name="Lapidus A."/>
            <person name="Nolan M."/>
            <person name="Lucas S."/>
            <person name="Hammon N."/>
            <person name="Deshpande S."/>
            <person name="Cheng J.F."/>
            <person name="Han C."/>
            <person name="Tapia R."/>
            <person name="Goodwin L.A."/>
            <person name="Pitluck S."/>
            <person name="Liolios K."/>
            <person name="Mavromatis K."/>
            <person name="Pagani I."/>
            <person name="Ivanova N."/>
            <person name="Mikhailova N."/>
            <person name="Pati A."/>
            <person name="Chen A."/>
            <person name="Palaniappan K."/>
            <person name="Land M."/>
            <person name="Chang Y.J."/>
            <person name="Jeffries C.D."/>
            <person name="Brambilla E.M."/>
            <person name="Rohde M."/>
            <person name="Spring S."/>
            <person name="Detter J.C."/>
            <person name="Woyke T."/>
            <person name="Bristow J."/>
            <person name="Eisen J.A."/>
            <person name="Markowitz V."/>
            <person name="Hugenholtz P."/>
            <person name="Kyrpides N.C."/>
            <person name="Klenk H.P."/>
        </authorList>
    </citation>
    <scope>NUCLEOTIDE SEQUENCE [LARGE SCALE GENOMIC DNA]</scope>
    <source>
        <strain evidence="3">ATCC BAA-1197 / DSM 17291 / Cas60314</strain>
    </source>
</reference>
<dbReference type="Proteomes" id="UP000005868">
    <property type="component" value="Chromosome"/>
</dbReference>
<keyword evidence="1" id="KW-1133">Transmembrane helix</keyword>
<dbReference type="EMBL" id="CP003096">
    <property type="protein sequence ID" value="AER66084.1"/>
    <property type="molecule type" value="Genomic_DNA"/>
</dbReference>
<dbReference type="Pfam" id="PF06177">
    <property type="entry name" value="QueT"/>
    <property type="match status" value="1"/>
</dbReference>
<organism evidence="2 3">
    <name type="scientific">Thermovirga lienii (strain ATCC BAA-1197 / DSM 17291 / Cas60314)</name>
    <dbReference type="NCBI Taxonomy" id="580340"/>
    <lineage>
        <taxon>Bacteria</taxon>
        <taxon>Thermotogati</taxon>
        <taxon>Synergistota</taxon>
        <taxon>Synergistia</taxon>
        <taxon>Synergistales</taxon>
        <taxon>Thermovirgaceae</taxon>
        <taxon>Thermovirga</taxon>
    </lineage>
</organism>
<keyword evidence="1" id="KW-0472">Membrane</keyword>
<feature type="transmembrane region" description="Helical" evidence="1">
    <location>
        <begin position="61"/>
        <end position="94"/>
    </location>
</feature>
<evidence type="ECO:0000313" key="3">
    <source>
        <dbReference type="Proteomes" id="UP000005868"/>
    </source>
</evidence>
<dbReference type="AlphaFoldDB" id="G7V750"/>
<evidence type="ECO:0008006" key="4">
    <source>
        <dbReference type="Google" id="ProtNLM"/>
    </source>
</evidence>
<dbReference type="PANTHER" id="PTHR40044">
    <property type="entry name" value="INTEGRAL MEMBRANE PROTEIN-RELATED"/>
    <property type="match status" value="1"/>
</dbReference>
<dbReference type="OrthoDB" id="9786793at2"/>
<dbReference type="STRING" id="580340.Tlie_0347"/>
<dbReference type="PANTHER" id="PTHR40044:SF1">
    <property type="entry name" value="INTEGRAL MEMBRANE PROTEIN"/>
    <property type="match status" value="1"/>
</dbReference>
<dbReference type="eggNOG" id="COG4708">
    <property type="taxonomic scope" value="Bacteria"/>
</dbReference>
<gene>
    <name evidence="2" type="ordered locus">Tlie_0347</name>
</gene>
<keyword evidence="1" id="KW-0812">Transmembrane</keyword>